<comment type="caution">
    <text evidence="1">The sequence shown here is derived from an EMBL/GenBank/DDBJ whole genome shotgun (WGS) entry which is preliminary data.</text>
</comment>
<sequence length="153" mass="17033">MDLDAELKALDNSRFPHPPARSPLRVHSNAKSSYFVDAPRPLAPSKTQRNEVKIPIQDNSDWPLGKKGPQQPKWQAPTDWDIFPSTKKETHAVAQSISSFEGDSPPPPPPKERALRYPGPAPAPVVKNDASELTHFQRFVKRMESAGPRVVLD</sequence>
<evidence type="ECO:0000313" key="2">
    <source>
        <dbReference type="Proteomes" id="UP001186974"/>
    </source>
</evidence>
<reference evidence="1" key="1">
    <citation type="submission" date="2024-09" db="EMBL/GenBank/DDBJ databases">
        <title>Black Yeasts Isolated from many extreme environments.</title>
        <authorList>
            <person name="Coleine C."/>
            <person name="Stajich J.E."/>
            <person name="Selbmann L."/>
        </authorList>
    </citation>
    <scope>NUCLEOTIDE SEQUENCE</scope>
    <source>
        <strain evidence="1">CCFEE 5737</strain>
    </source>
</reference>
<dbReference type="EMBL" id="JAWDJW010010416">
    <property type="protein sequence ID" value="KAK3046841.1"/>
    <property type="molecule type" value="Genomic_DNA"/>
</dbReference>
<accession>A0ACC3CWC3</accession>
<organism evidence="1 2">
    <name type="scientific">Coniosporium uncinatum</name>
    <dbReference type="NCBI Taxonomy" id="93489"/>
    <lineage>
        <taxon>Eukaryota</taxon>
        <taxon>Fungi</taxon>
        <taxon>Dikarya</taxon>
        <taxon>Ascomycota</taxon>
        <taxon>Pezizomycotina</taxon>
        <taxon>Dothideomycetes</taxon>
        <taxon>Dothideomycetes incertae sedis</taxon>
        <taxon>Coniosporium</taxon>
    </lineage>
</organism>
<keyword evidence="2" id="KW-1185">Reference proteome</keyword>
<dbReference type="Proteomes" id="UP001186974">
    <property type="component" value="Unassembled WGS sequence"/>
</dbReference>
<gene>
    <name evidence="1" type="ORF">LTS18_013275</name>
</gene>
<protein>
    <submittedName>
        <fullName evidence="1">Uncharacterized protein</fullName>
    </submittedName>
</protein>
<proteinExistence type="predicted"/>
<feature type="non-terminal residue" evidence="1">
    <location>
        <position position="153"/>
    </location>
</feature>
<name>A0ACC3CWC3_9PEZI</name>
<evidence type="ECO:0000313" key="1">
    <source>
        <dbReference type="EMBL" id="KAK3046841.1"/>
    </source>
</evidence>